<keyword evidence="3" id="KW-1185">Reference proteome</keyword>
<protein>
    <submittedName>
        <fullName evidence="2">Uncharacterized protein</fullName>
    </submittedName>
</protein>
<dbReference type="EMBL" id="SNWR01000001">
    <property type="protein sequence ID" value="TDO41172.1"/>
    <property type="molecule type" value="Genomic_DNA"/>
</dbReference>
<dbReference type="OrthoDB" id="3291568at2"/>
<accession>A0A4R6JZ50</accession>
<sequence>MSNVPWWGLPLIAALFALAGAAAVQLLSARNDYLLSRRRRTRRWYEERKAAYVALLSVFERDTFRLRAAFDAGEKPVPALVYLDEVGPALMNVRLLASGPVRSAALAVHLLLQKLHGEMNPASVIGVQPEIHFRELLTQVPLVMQQFEAAIRDELGIDATPPAPPAAPNGRSRGLLRRPARDEPLEGLAEIGQDRKV</sequence>
<gene>
    <name evidence="2" type="ORF">C8E87_4901</name>
</gene>
<dbReference type="RefSeq" id="WP_133875234.1">
    <property type="nucleotide sequence ID" value="NZ_BOMD01000015.1"/>
</dbReference>
<evidence type="ECO:0000256" key="1">
    <source>
        <dbReference type="SAM" id="MobiDB-lite"/>
    </source>
</evidence>
<name>A0A4R6JZ50_9ACTN</name>
<evidence type="ECO:0000313" key="2">
    <source>
        <dbReference type="EMBL" id="TDO41172.1"/>
    </source>
</evidence>
<dbReference type="AlphaFoldDB" id="A0A4R6JZ50"/>
<feature type="region of interest" description="Disordered" evidence="1">
    <location>
        <begin position="158"/>
        <end position="197"/>
    </location>
</feature>
<comment type="caution">
    <text evidence="2">The sequence shown here is derived from an EMBL/GenBank/DDBJ whole genome shotgun (WGS) entry which is preliminary data.</text>
</comment>
<reference evidence="2 3" key="1">
    <citation type="submission" date="2019-03" db="EMBL/GenBank/DDBJ databases">
        <title>Sequencing the genomes of 1000 actinobacteria strains.</title>
        <authorList>
            <person name="Klenk H.-P."/>
        </authorList>
    </citation>
    <scope>NUCLEOTIDE SEQUENCE [LARGE SCALE GENOMIC DNA]</scope>
    <source>
        <strain evidence="2 3">DSM 43805</strain>
    </source>
</reference>
<organism evidence="2 3">
    <name type="scientific">Paractinoplanes brasiliensis</name>
    <dbReference type="NCBI Taxonomy" id="52695"/>
    <lineage>
        <taxon>Bacteria</taxon>
        <taxon>Bacillati</taxon>
        <taxon>Actinomycetota</taxon>
        <taxon>Actinomycetes</taxon>
        <taxon>Micromonosporales</taxon>
        <taxon>Micromonosporaceae</taxon>
        <taxon>Paractinoplanes</taxon>
    </lineage>
</organism>
<dbReference type="Proteomes" id="UP000294901">
    <property type="component" value="Unassembled WGS sequence"/>
</dbReference>
<evidence type="ECO:0000313" key="3">
    <source>
        <dbReference type="Proteomes" id="UP000294901"/>
    </source>
</evidence>
<proteinExistence type="predicted"/>